<dbReference type="STRING" id="1817824.A2751_04450"/>
<proteinExistence type="predicted"/>
<dbReference type="Proteomes" id="UP000176864">
    <property type="component" value="Unassembled WGS sequence"/>
</dbReference>
<comment type="caution">
    <text evidence="1">The sequence shown here is derived from an EMBL/GenBank/DDBJ whole genome shotgun (WGS) entry which is preliminary data.</text>
</comment>
<evidence type="ECO:0000313" key="1">
    <source>
        <dbReference type="EMBL" id="OGE79215.1"/>
    </source>
</evidence>
<name>A0A1F5NNF5_9BACT</name>
<accession>A0A1F5NNF5</accession>
<evidence type="ECO:0000313" key="2">
    <source>
        <dbReference type="Proteomes" id="UP000176864"/>
    </source>
</evidence>
<sequence length="115" mass="13152">MYYDLEQKIEDYSEELFSDLGLASLSEDDKADLFARVQEHLHQVIVEVLRPLLPAPEITKMKQSLNQEDYHALDLVLAAYPQHKEAMEAKIDEEFEKLKLTIAEEQKNAGFGTAA</sequence>
<gene>
    <name evidence="1" type="ORF">A2751_04450</name>
</gene>
<organism evidence="1 2">
    <name type="scientific">Candidatus Doudnabacteria bacterium RIFCSPHIGHO2_01_FULL_46_14</name>
    <dbReference type="NCBI Taxonomy" id="1817824"/>
    <lineage>
        <taxon>Bacteria</taxon>
        <taxon>Candidatus Doudnaibacteriota</taxon>
    </lineage>
</organism>
<protein>
    <submittedName>
        <fullName evidence="1">Uncharacterized protein</fullName>
    </submittedName>
</protein>
<dbReference type="EMBL" id="MFEK01000006">
    <property type="protein sequence ID" value="OGE79215.1"/>
    <property type="molecule type" value="Genomic_DNA"/>
</dbReference>
<reference evidence="1 2" key="1">
    <citation type="journal article" date="2016" name="Nat. Commun.">
        <title>Thousands of microbial genomes shed light on interconnected biogeochemical processes in an aquifer system.</title>
        <authorList>
            <person name="Anantharaman K."/>
            <person name="Brown C.T."/>
            <person name="Hug L.A."/>
            <person name="Sharon I."/>
            <person name="Castelle C.J."/>
            <person name="Probst A.J."/>
            <person name="Thomas B.C."/>
            <person name="Singh A."/>
            <person name="Wilkins M.J."/>
            <person name="Karaoz U."/>
            <person name="Brodie E.L."/>
            <person name="Williams K.H."/>
            <person name="Hubbard S.S."/>
            <person name="Banfield J.F."/>
        </authorList>
    </citation>
    <scope>NUCLEOTIDE SEQUENCE [LARGE SCALE GENOMIC DNA]</scope>
</reference>
<dbReference type="AlphaFoldDB" id="A0A1F5NNF5"/>